<sequence>MRIVTVDLSDSDIKELLEGCICTGMNRPEHLRLAIRDQIRNEFILAGKTKKEIEEEKITSFFDYCINCERRLDSITRKNHFFHKNIEVFELKFCCSCYKQFKDKTLDEFPTHIIDSIQKKVKAYKKYNLKEGRSDSGY</sequence>
<protein>
    <submittedName>
        <fullName evidence="1">Uncharacterized protein</fullName>
    </submittedName>
</protein>
<accession>X1AAN2</accession>
<dbReference type="AlphaFoldDB" id="X1AAN2"/>
<evidence type="ECO:0000313" key="1">
    <source>
        <dbReference type="EMBL" id="GAG67032.1"/>
    </source>
</evidence>
<reference evidence="1" key="1">
    <citation type="journal article" date="2014" name="Front. Microbiol.">
        <title>High frequency of phylogenetically diverse reductive dehalogenase-homologous genes in deep subseafloor sedimentary metagenomes.</title>
        <authorList>
            <person name="Kawai M."/>
            <person name="Futagami T."/>
            <person name="Toyoda A."/>
            <person name="Takaki Y."/>
            <person name="Nishi S."/>
            <person name="Hori S."/>
            <person name="Arai W."/>
            <person name="Tsubouchi T."/>
            <person name="Morono Y."/>
            <person name="Uchiyama I."/>
            <person name="Ito T."/>
            <person name="Fujiyama A."/>
            <person name="Inagaki F."/>
            <person name="Takami H."/>
        </authorList>
    </citation>
    <scope>NUCLEOTIDE SEQUENCE</scope>
    <source>
        <strain evidence="1">Expedition CK06-06</strain>
    </source>
</reference>
<gene>
    <name evidence="1" type="ORF">S01H4_15130</name>
</gene>
<organism evidence="1">
    <name type="scientific">marine sediment metagenome</name>
    <dbReference type="NCBI Taxonomy" id="412755"/>
    <lineage>
        <taxon>unclassified sequences</taxon>
        <taxon>metagenomes</taxon>
        <taxon>ecological metagenomes</taxon>
    </lineage>
</organism>
<comment type="caution">
    <text evidence="1">The sequence shown here is derived from an EMBL/GenBank/DDBJ whole genome shotgun (WGS) entry which is preliminary data.</text>
</comment>
<proteinExistence type="predicted"/>
<dbReference type="EMBL" id="BART01006628">
    <property type="protein sequence ID" value="GAG67032.1"/>
    <property type="molecule type" value="Genomic_DNA"/>
</dbReference>
<name>X1AAN2_9ZZZZ</name>